<dbReference type="InterPro" id="IPR037066">
    <property type="entry name" value="Plug_dom_sf"/>
</dbReference>
<keyword evidence="12" id="KW-0732">Signal</keyword>
<evidence type="ECO:0000256" key="11">
    <source>
        <dbReference type="RuleBase" id="RU003357"/>
    </source>
</evidence>
<dbReference type="Gene3D" id="2.170.130.10">
    <property type="entry name" value="TonB-dependent receptor, plug domain"/>
    <property type="match status" value="1"/>
</dbReference>
<keyword evidence="5 10" id="KW-0812">Transmembrane</keyword>
<accession>A0ABS8XQM8</accession>
<evidence type="ECO:0000256" key="6">
    <source>
        <dbReference type="ARBA" id="ARBA00023077"/>
    </source>
</evidence>
<evidence type="ECO:0000256" key="12">
    <source>
        <dbReference type="SAM" id="SignalP"/>
    </source>
</evidence>
<dbReference type="Proteomes" id="UP001200741">
    <property type="component" value="Unassembled WGS sequence"/>
</dbReference>
<dbReference type="SUPFAM" id="SSF49464">
    <property type="entry name" value="Carboxypeptidase regulatory domain-like"/>
    <property type="match status" value="1"/>
</dbReference>
<dbReference type="Pfam" id="PF07715">
    <property type="entry name" value="Plug"/>
    <property type="match status" value="1"/>
</dbReference>
<evidence type="ECO:0000256" key="9">
    <source>
        <dbReference type="ARBA" id="ARBA00023237"/>
    </source>
</evidence>
<dbReference type="InterPro" id="IPR039426">
    <property type="entry name" value="TonB-dep_rcpt-like"/>
</dbReference>
<evidence type="ECO:0000256" key="4">
    <source>
        <dbReference type="ARBA" id="ARBA00022452"/>
    </source>
</evidence>
<dbReference type="InterPro" id="IPR036942">
    <property type="entry name" value="Beta-barrel_TonB_sf"/>
</dbReference>
<dbReference type="InterPro" id="IPR008969">
    <property type="entry name" value="CarboxyPept-like_regulatory"/>
</dbReference>
<keyword evidence="3 10" id="KW-0813">Transport</keyword>
<evidence type="ECO:0000256" key="2">
    <source>
        <dbReference type="ARBA" id="ARBA00009810"/>
    </source>
</evidence>
<dbReference type="InterPro" id="IPR010104">
    <property type="entry name" value="TonB_rcpt_bac"/>
</dbReference>
<reference evidence="15 16" key="1">
    <citation type="submission" date="2021-12" db="EMBL/GenBank/DDBJ databases">
        <title>Genome seq of P8.</title>
        <authorList>
            <person name="Seo T."/>
        </authorList>
    </citation>
    <scope>NUCLEOTIDE SEQUENCE [LARGE SCALE GENOMIC DNA]</scope>
    <source>
        <strain evidence="15 16">P8</strain>
    </source>
</reference>
<dbReference type="PROSITE" id="PS52016">
    <property type="entry name" value="TONB_DEPENDENT_REC_3"/>
    <property type="match status" value="1"/>
</dbReference>
<organism evidence="15 16">
    <name type="scientific">Pelomonas cellulosilytica</name>
    <dbReference type="NCBI Taxonomy" id="2906762"/>
    <lineage>
        <taxon>Bacteria</taxon>
        <taxon>Pseudomonadati</taxon>
        <taxon>Pseudomonadota</taxon>
        <taxon>Betaproteobacteria</taxon>
        <taxon>Burkholderiales</taxon>
        <taxon>Sphaerotilaceae</taxon>
        <taxon>Roseateles</taxon>
    </lineage>
</organism>
<dbReference type="CDD" id="cd01347">
    <property type="entry name" value="ligand_gated_channel"/>
    <property type="match status" value="1"/>
</dbReference>
<feature type="domain" description="TonB-dependent receptor-like beta-barrel" evidence="13">
    <location>
        <begin position="497"/>
        <end position="951"/>
    </location>
</feature>
<keyword evidence="8 15" id="KW-0675">Receptor</keyword>
<feature type="signal peptide" evidence="12">
    <location>
        <begin position="1"/>
        <end position="30"/>
    </location>
</feature>
<dbReference type="Pfam" id="PF00593">
    <property type="entry name" value="TonB_dep_Rec_b-barrel"/>
    <property type="match status" value="1"/>
</dbReference>
<evidence type="ECO:0000259" key="13">
    <source>
        <dbReference type="Pfam" id="PF00593"/>
    </source>
</evidence>
<evidence type="ECO:0000256" key="8">
    <source>
        <dbReference type="ARBA" id="ARBA00023170"/>
    </source>
</evidence>
<evidence type="ECO:0000256" key="1">
    <source>
        <dbReference type="ARBA" id="ARBA00004571"/>
    </source>
</evidence>
<proteinExistence type="inferred from homology"/>
<dbReference type="InterPro" id="IPR000531">
    <property type="entry name" value="Beta-barrel_TonB"/>
</dbReference>
<dbReference type="Gene3D" id="2.60.40.1120">
    <property type="entry name" value="Carboxypeptidase-like, regulatory domain"/>
    <property type="match status" value="1"/>
</dbReference>
<keyword evidence="6 11" id="KW-0798">TonB box</keyword>
<dbReference type="InterPro" id="IPR012910">
    <property type="entry name" value="Plug_dom"/>
</dbReference>
<evidence type="ECO:0000256" key="5">
    <source>
        <dbReference type="ARBA" id="ARBA00022692"/>
    </source>
</evidence>
<dbReference type="EMBL" id="JAJTWU010000001">
    <property type="protein sequence ID" value="MCE4553458.1"/>
    <property type="molecule type" value="Genomic_DNA"/>
</dbReference>
<evidence type="ECO:0000313" key="16">
    <source>
        <dbReference type="Proteomes" id="UP001200741"/>
    </source>
</evidence>
<dbReference type="NCBIfam" id="TIGR01782">
    <property type="entry name" value="TonB-Xanth-Caul"/>
    <property type="match status" value="1"/>
</dbReference>
<protein>
    <submittedName>
        <fullName evidence="15">TonB-dependent receptor</fullName>
    </submittedName>
</protein>
<dbReference type="Pfam" id="PF13620">
    <property type="entry name" value="CarboxypepD_reg"/>
    <property type="match status" value="1"/>
</dbReference>
<evidence type="ECO:0000256" key="3">
    <source>
        <dbReference type="ARBA" id="ARBA00022448"/>
    </source>
</evidence>
<keyword evidence="7 10" id="KW-0472">Membrane</keyword>
<comment type="similarity">
    <text evidence="2 10 11">Belongs to the TonB-dependent receptor family.</text>
</comment>
<comment type="caution">
    <text evidence="15">The sequence shown here is derived from an EMBL/GenBank/DDBJ whole genome shotgun (WGS) entry which is preliminary data.</text>
</comment>
<sequence length="986" mass="106188">MSSKPYFRFHPLSCAVATLGLLALAGGARAGDIKGVIVDPASGKPAADAVVRIPALGLQTRTAADGSFLLRDVAAGRHSVQARLADASEQNGDVVVPTQGEVQLRLNTAQLEKVVVVANRNQATRAQLAADNTVSLLSADDLSHTAVHNAAEALGLLPGVNVVNTGQSFFGGIDGASRGEGMFTSVRGLNAEYNVNMINGVTVAQGMPYSRGVQLSLLPPSGLQTVALNKTSTADMDGDAIGGTIDYRTPTAFDFKRDFQASVTVSGNLESRARDYDKNATGGGFAADVASKFGPERRFGIYAGAYYDIRHYQNSEMGAVMEVSGDSAWARPVASAANREANPANLDPATNLMTTGFNVGVSGGHTERYGMNLALDWRPDDDTQWFGKFSYARADTEQNSTLSQLLGTNVSYTPMGTSGLYQPVIGNVSTRFWYETNPEIAKLSTLQLGGNRTLGALSVRGSVFYSEGENNRPNHIEISARPAKDFAFGGSTLATYDADGFPVPLLTPAMLAQLNDIGGLPARRAGQLTEQFSRQKKGGARVDFQYDLGAGMLDSLRFGLKYTDSKRDTSNRDWTTDKFTDGRTFGSLGIFNGSYAPVYPGKYGWSIPSINQDALFGVFNANLKPGNFDSCGSLYDNNLNCNTQHATEAVTAGYVQANLVSGKLEIVPGLRLESTTIRNTFWVLPRDASGAEQPGHFSNNRTRYNEPLPSLFLNYRPDGNTVYRAGLWTSYTRPAFVQLGGGSQTHISADGTTTIVQGNPDLKPIRSTNLDLSGEWDNNQGTHLMLAGFYKRLSHYIYESGSTPVNPITSTSGPVSLVQPTNGGSGRVAGLEFAARQNFKAMPAPFDGMGVGVNLTRQTTRVDLGRPGMDPNERIQNAPDWMGNLQFFYEKNGLSFDVTYHATGAYVASYDLMNQGASWDNLWVRPLRRVDLHVGYKFEAGFTADLSVANLLKDHSYWSHIGRDSLALSDIVDSGRTAVLTLKKTF</sequence>
<dbReference type="RefSeq" id="WP_233370158.1">
    <property type="nucleotide sequence ID" value="NZ_JAJTWU010000001.1"/>
</dbReference>
<name>A0ABS8XQM8_9BURK</name>
<feature type="domain" description="TonB-dependent receptor plug" evidence="14">
    <location>
        <begin position="130"/>
        <end position="244"/>
    </location>
</feature>
<dbReference type="SUPFAM" id="SSF56935">
    <property type="entry name" value="Porins"/>
    <property type="match status" value="1"/>
</dbReference>
<evidence type="ECO:0000256" key="10">
    <source>
        <dbReference type="PROSITE-ProRule" id="PRU01360"/>
    </source>
</evidence>
<keyword evidence="16" id="KW-1185">Reference proteome</keyword>
<feature type="chain" id="PRO_5047213860" evidence="12">
    <location>
        <begin position="31"/>
        <end position="986"/>
    </location>
</feature>
<comment type="subcellular location">
    <subcellularLocation>
        <location evidence="1 10">Cell outer membrane</location>
        <topology evidence="1 10">Multi-pass membrane protein</topology>
    </subcellularLocation>
</comment>
<evidence type="ECO:0000259" key="14">
    <source>
        <dbReference type="Pfam" id="PF07715"/>
    </source>
</evidence>
<dbReference type="PANTHER" id="PTHR40980:SF4">
    <property type="entry name" value="TONB-DEPENDENT RECEPTOR-LIKE BETA-BARREL DOMAIN-CONTAINING PROTEIN"/>
    <property type="match status" value="1"/>
</dbReference>
<keyword evidence="4 10" id="KW-1134">Transmembrane beta strand</keyword>
<evidence type="ECO:0000313" key="15">
    <source>
        <dbReference type="EMBL" id="MCE4553458.1"/>
    </source>
</evidence>
<keyword evidence="9 10" id="KW-0998">Cell outer membrane</keyword>
<dbReference type="Gene3D" id="2.40.170.20">
    <property type="entry name" value="TonB-dependent receptor, beta-barrel domain"/>
    <property type="match status" value="1"/>
</dbReference>
<gene>
    <name evidence="15" type="ORF">LXT13_03225</name>
</gene>
<dbReference type="PANTHER" id="PTHR40980">
    <property type="entry name" value="PLUG DOMAIN-CONTAINING PROTEIN"/>
    <property type="match status" value="1"/>
</dbReference>
<evidence type="ECO:0000256" key="7">
    <source>
        <dbReference type="ARBA" id="ARBA00023136"/>
    </source>
</evidence>